<evidence type="ECO:0000313" key="2">
    <source>
        <dbReference type="Proteomes" id="UP000623795"/>
    </source>
</evidence>
<gene>
    <name evidence="1" type="ORF">GPA22_18460</name>
</gene>
<dbReference type="SUPFAM" id="SSF54913">
    <property type="entry name" value="GlnB-like"/>
    <property type="match status" value="1"/>
</dbReference>
<dbReference type="SMART" id="SM00938">
    <property type="entry name" value="P-II"/>
    <property type="match status" value="1"/>
</dbReference>
<name>A0ABX1Q221_9RHOO</name>
<evidence type="ECO:0000313" key="1">
    <source>
        <dbReference type="EMBL" id="NMG45703.1"/>
    </source>
</evidence>
<dbReference type="Proteomes" id="UP000623795">
    <property type="component" value="Unassembled WGS sequence"/>
</dbReference>
<keyword evidence="2" id="KW-1185">Reference proteome</keyword>
<dbReference type="PROSITE" id="PS51343">
    <property type="entry name" value="PII_GLNB_DOM"/>
    <property type="match status" value="1"/>
</dbReference>
<dbReference type="InterPro" id="IPR002187">
    <property type="entry name" value="N-reg_PII"/>
</dbReference>
<dbReference type="EMBL" id="WTVN01000035">
    <property type="protein sequence ID" value="NMG45703.1"/>
    <property type="molecule type" value="Genomic_DNA"/>
</dbReference>
<proteinExistence type="predicted"/>
<dbReference type="InterPro" id="IPR011322">
    <property type="entry name" value="N-reg_PII-like_a/b"/>
</dbReference>
<comment type="caution">
    <text evidence="1">The sequence shown here is derived from an EMBL/GenBank/DDBJ whole genome shotgun (WGS) entry which is preliminary data.</text>
</comment>
<protein>
    <submittedName>
        <fullName evidence="1">P-II family nitrogen regulator</fullName>
    </submittedName>
</protein>
<dbReference type="RefSeq" id="WP_169257536.1">
    <property type="nucleotide sequence ID" value="NZ_WTVN01000035.1"/>
</dbReference>
<reference evidence="1 2" key="1">
    <citation type="submission" date="2019-12" db="EMBL/GenBank/DDBJ databases">
        <title>Comparative genomics gives insights into the taxonomy of the Azoarcus-Aromatoleum group and reveals separate origins of nif in the plant-associated Azoarcus and non-plant-associated Aromatoleum sub-groups.</title>
        <authorList>
            <person name="Lafos M."/>
            <person name="Maluk M."/>
            <person name="Batista M."/>
            <person name="Junghare M."/>
            <person name="Carmona M."/>
            <person name="Faoro H."/>
            <person name="Cruz L.M."/>
            <person name="Battistoni F."/>
            <person name="De Souza E."/>
            <person name="Pedrosa F."/>
            <person name="Chen W.-M."/>
            <person name="Poole P.S."/>
            <person name="Dixon R.A."/>
            <person name="James E.K."/>
        </authorList>
    </citation>
    <scope>NUCLEOTIDE SEQUENCE [LARGE SCALE GENOMIC DNA]</scope>
    <source>
        <strain evidence="1 2">Td21</strain>
    </source>
</reference>
<accession>A0ABX1Q221</accession>
<dbReference type="PRINTS" id="PR00340">
    <property type="entry name" value="PIIGLNB"/>
</dbReference>
<dbReference type="PANTHER" id="PTHR30115">
    <property type="entry name" value="NITROGEN REGULATORY PROTEIN P-II"/>
    <property type="match status" value="1"/>
</dbReference>
<dbReference type="Pfam" id="PF00543">
    <property type="entry name" value="P-II"/>
    <property type="match status" value="1"/>
</dbReference>
<dbReference type="Gene3D" id="3.30.70.120">
    <property type="match status" value="1"/>
</dbReference>
<sequence length="113" mass="11922">MKQITAIFRPQRLEAVEAALHALPRLPGFTLYPARGHARGHGAGHRFVADDWNPDAHDAIVLLVLCSDEDAPGIVTAVSEAARTGHAGDGIVGVVELAEAVRIRSGERDAAAL</sequence>
<dbReference type="InterPro" id="IPR015867">
    <property type="entry name" value="N-reg_PII/ATP_PRibTrfase_C"/>
</dbReference>
<dbReference type="PANTHER" id="PTHR30115:SF11">
    <property type="entry name" value="NITROGEN REGULATORY PROTEIN P-II HOMOLOG"/>
    <property type="match status" value="1"/>
</dbReference>
<organism evidence="1 2">
    <name type="scientific">Aromatoleum toluvorans</name>
    <dbReference type="NCBI Taxonomy" id="92002"/>
    <lineage>
        <taxon>Bacteria</taxon>
        <taxon>Pseudomonadati</taxon>
        <taxon>Pseudomonadota</taxon>
        <taxon>Betaproteobacteria</taxon>
        <taxon>Rhodocyclales</taxon>
        <taxon>Rhodocyclaceae</taxon>
        <taxon>Aromatoleum</taxon>
    </lineage>
</organism>